<reference evidence="3" key="1">
    <citation type="submission" date="2016-10" db="EMBL/GenBank/DDBJ databases">
        <authorList>
            <person name="Varghese N."/>
            <person name="Submissions S."/>
        </authorList>
    </citation>
    <scope>NUCLEOTIDE SEQUENCE [LARGE SCALE GENOMIC DNA]</scope>
    <source>
        <strain evidence="3">ANC 5076</strain>
    </source>
</reference>
<evidence type="ECO:0000313" key="2">
    <source>
        <dbReference type="EMBL" id="SFT24583.1"/>
    </source>
</evidence>
<keyword evidence="1" id="KW-0732">Signal</keyword>
<feature type="signal peptide" evidence="1">
    <location>
        <begin position="1"/>
        <end position="19"/>
    </location>
</feature>
<accession>A0A1I6WF08</accession>
<evidence type="ECO:0008006" key="4">
    <source>
        <dbReference type="Google" id="ProtNLM"/>
    </source>
</evidence>
<gene>
    <name evidence="2" type="ORF">SAMN05444586_10592</name>
</gene>
<proteinExistence type="predicted"/>
<feature type="chain" id="PRO_5010336949" description="Membrane-bound lysozyme-inhibitor of c-type lysozyme" evidence="1">
    <location>
        <begin position="20"/>
        <end position="115"/>
    </location>
</feature>
<dbReference type="AlphaFoldDB" id="A0A1I6WF08"/>
<keyword evidence="3" id="KW-1185">Reference proteome</keyword>
<name>A0A1I6WF08_9GAMM</name>
<sequence length="115" mass="13014">MKNLFLGLALVFSSSAVFAMGEEITCTIQYNKSKQTLKQKCTKYTLDTKGSFFLIGYMNSPLGEDQQIDIKREKNGKFSLLTQTIHGEEYDLGGISKDPKKAGCYKNEYYNICLK</sequence>
<dbReference type="RefSeq" id="WP_074947869.1">
    <property type="nucleotide sequence ID" value="NZ_FOZU01000059.1"/>
</dbReference>
<evidence type="ECO:0000256" key="1">
    <source>
        <dbReference type="SAM" id="SignalP"/>
    </source>
</evidence>
<dbReference type="Proteomes" id="UP000182827">
    <property type="component" value="Unassembled WGS sequence"/>
</dbReference>
<protein>
    <recommendedName>
        <fullName evidence="4">Membrane-bound lysozyme-inhibitor of c-type lysozyme</fullName>
    </recommendedName>
</protein>
<organism evidence="2 3">
    <name type="scientific">Acinetobacter bohemicus</name>
    <dbReference type="NCBI Taxonomy" id="1435036"/>
    <lineage>
        <taxon>Bacteria</taxon>
        <taxon>Pseudomonadati</taxon>
        <taxon>Pseudomonadota</taxon>
        <taxon>Gammaproteobacteria</taxon>
        <taxon>Moraxellales</taxon>
        <taxon>Moraxellaceae</taxon>
        <taxon>Acinetobacter</taxon>
    </lineage>
</organism>
<evidence type="ECO:0000313" key="3">
    <source>
        <dbReference type="Proteomes" id="UP000182827"/>
    </source>
</evidence>
<dbReference type="EMBL" id="FOZU01000059">
    <property type="protein sequence ID" value="SFT24583.1"/>
    <property type="molecule type" value="Genomic_DNA"/>
</dbReference>